<dbReference type="SUPFAM" id="SSF57756">
    <property type="entry name" value="Retrovirus zinc finger-like domains"/>
    <property type="match status" value="1"/>
</dbReference>
<dbReference type="PROSITE" id="PS50158">
    <property type="entry name" value="ZF_CCHC"/>
    <property type="match status" value="1"/>
</dbReference>
<reference evidence="5" key="1">
    <citation type="submission" date="2023-08" db="EMBL/GenBank/DDBJ databases">
        <title>Pelteobagrus vachellii genome.</title>
        <authorList>
            <person name="Liu H."/>
        </authorList>
    </citation>
    <scope>NUCLEOTIDE SEQUENCE</scope>
    <source>
        <strain evidence="5">PRFRI_2022a</strain>
        <tissue evidence="5">Muscle</tissue>
    </source>
</reference>
<feature type="compositionally biased region" description="Gly residues" evidence="3">
    <location>
        <begin position="315"/>
        <end position="327"/>
    </location>
</feature>
<keyword evidence="1" id="KW-0479">Metal-binding</keyword>
<proteinExistence type="predicted"/>
<dbReference type="Pfam" id="PF00098">
    <property type="entry name" value="zf-CCHC"/>
    <property type="match status" value="1"/>
</dbReference>
<dbReference type="EMBL" id="JAVHJS010000015">
    <property type="protein sequence ID" value="KAK2834540.1"/>
    <property type="molecule type" value="Genomic_DNA"/>
</dbReference>
<dbReference type="InterPro" id="IPR001878">
    <property type="entry name" value="Znf_CCHC"/>
</dbReference>
<organism evidence="5 6">
    <name type="scientific">Tachysurus vachellii</name>
    <name type="common">Darkbarbel catfish</name>
    <name type="synonym">Pelteobagrus vachellii</name>
    <dbReference type="NCBI Taxonomy" id="175792"/>
    <lineage>
        <taxon>Eukaryota</taxon>
        <taxon>Metazoa</taxon>
        <taxon>Chordata</taxon>
        <taxon>Craniata</taxon>
        <taxon>Vertebrata</taxon>
        <taxon>Euteleostomi</taxon>
        <taxon>Actinopterygii</taxon>
        <taxon>Neopterygii</taxon>
        <taxon>Teleostei</taxon>
        <taxon>Ostariophysi</taxon>
        <taxon>Siluriformes</taxon>
        <taxon>Bagridae</taxon>
        <taxon>Tachysurus</taxon>
    </lineage>
</organism>
<gene>
    <name evidence="5" type="ORF">Q7C36_015241</name>
</gene>
<protein>
    <recommendedName>
        <fullName evidence="4">CCHC-type domain-containing protein</fullName>
    </recommendedName>
</protein>
<keyword evidence="1" id="KW-0862">Zinc</keyword>
<feature type="coiled-coil region" evidence="2">
    <location>
        <begin position="228"/>
        <end position="255"/>
    </location>
</feature>
<dbReference type="Proteomes" id="UP001187315">
    <property type="component" value="Unassembled WGS sequence"/>
</dbReference>
<evidence type="ECO:0000256" key="3">
    <source>
        <dbReference type="SAM" id="MobiDB-lite"/>
    </source>
</evidence>
<sequence>MDGHPEPRVVSQCPLIVKGRDVHYVPWSFMDMTGLIKRLPNVCEGSQRWITKFEEQTMGQNLALGDLKAILCQTVGKAKMTEIFDLAGLKKEAEDPRADRVTLNPYRNLLWNQLRNAYPTKADPGKVEKIKLEEEEGVAQFILRLQESWGEEMGASWDETPASETLFKLMLKRALPAEVQDQLETVVGLNTMPWATFEANVIHHTELHRKRKREAKKAAEDLLVQLHKAQLGELARNKQENYEKKKKEGKEYTSKQAAVMVAPAAVQTAPPQNGGAPQVMMTQPQPPPPAMMQYPMGYPMNYPMNPQYVPQQRGWGPGRGRGRGGPGRQPPQRSAWGTGGQGGSCWNCNNPGHLKRDCPYLQYGAPGGAMGNQGRQQMPAQMPAPMFQHGTGQPGMQQAPVAAQQGAGNWAGQWMGSRLQGQAPVPPGGSPMGPAPGEM</sequence>
<dbReference type="GO" id="GO:0008270">
    <property type="term" value="F:zinc ion binding"/>
    <property type="evidence" value="ECO:0007669"/>
    <property type="project" value="UniProtKB-KW"/>
</dbReference>
<dbReference type="AlphaFoldDB" id="A0AA88SIH5"/>
<evidence type="ECO:0000256" key="2">
    <source>
        <dbReference type="SAM" id="Coils"/>
    </source>
</evidence>
<evidence type="ECO:0000313" key="5">
    <source>
        <dbReference type="EMBL" id="KAK2834540.1"/>
    </source>
</evidence>
<dbReference type="SMART" id="SM00343">
    <property type="entry name" value="ZnF_C2HC"/>
    <property type="match status" value="1"/>
</dbReference>
<feature type="region of interest" description="Disordered" evidence="3">
    <location>
        <begin position="418"/>
        <end position="439"/>
    </location>
</feature>
<accession>A0AA88SIH5</accession>
<evidence type="ECO:0000259" key="4">
    <source>
        <dbReference type="PROSITE" id="PS50158"/>
    </source>
</evidence>
<keyword evidence="6" id="KW-1185">Reference proteome</keyword>
<comment type="caution">
    <text evidence="5">The sequence shown here is derived from an EMBL/GenBank/DDBJ whole genome shotgun (WGS) entry which is preliminary data.</text>
</comment>
<name>A0AA88SIH5_TACVA</name>
<dbReference type="GO" id="GO:0003676">
    <property type="term" value="F:nucleic acid binding"/>
    <property type="evidence" value="ECO:0007669"/>
    <property type="project" value="InterPro"/>
</dbReference>
<evidence type="ECO:0000256" key="1">
    <source>
        <dbReference type="PROSITE-ProRule" id="PRU00047"/>
    </source>
</evidence>
<dbReference type="Gene3D" id="4.10.60.10">
    <property type="entry name" value="Zinc finger, CCHC-type"/>
    <property type="match status" value="1"/>
</dbReference>
<feature type="region of interest" description="Disordered" evidence="3">
    <location>
        <begin position="309"/>
        <end position="342"/>
    </location>
</feature>
<dbReference type="InterPro" id="IPR036875">
    <property type="entry name" value="Znf_CCHC_sf"/>
</dbReference>
<evidence type="ECO:0000313" key="6">
    <source>
        <dbReference type="Proteomes" id="UP001187315"/>
    </source>
</evidence>
<keyword evidence="1" id="KW-0863">Zinc-finger</keyword>
<feature type="domain" description="CCHC-type" evidence="4">
    <location>
        <begin position="345"/>
        <end position="359"/>
    </location>
</feature>
<keyword evidence="2" id="KW-0175">Coiled coil</keyword>